<reference evidence="1" key="1">
    <citation type="submission" date="2023-03" db="EMBL/GenBank/DDBJ databases">
        <title>Massive genome expansion in bonnet fungi (Mycena s.s.) driven by repeated elements and novel gene families across ecological guilds.</title>
        <authorList>
            <consortium name="Lawrence Berkeley National Laboratory"/>
            <person name="Harder C.B."/>
            <person name="Miyauchi S."/>
            <person name="Viragh M."/>
            <person name="Kuo A."/>
            <person name="Thoen E."/>
            <person name="Andreopoulos B."/>
            <person name="Lu D."/>
            <person name="Skrede I."/>
            <person name="Drula E."/>
            <person name="Henrissat B."/>
            <person name="Morin E."/>
            <person name="Kohler A."/>
            <person name="Barry K."/>
            <person name="LaButti K."/>
            <person name="Morin E."/>
            <person name="Salamov A."/>
            <person name="Lipzen A."/>
            <person name="Mereny Z."/>
            <person name="Hegedus B."/>
            <person name="Baldrian P."/>
            <person name="Stursova M."/>
            <person name="Weitz H."/>
            <person name="Taylor A."/>
            <person name="Grigoriev I.V."/>
            <person name="Nagy L.G."/>
            <person name="Martin F."/>
            <person name="Kauserud H."/>
        </authorList>
    </citation>
    <scope>NUCLEOTIDE SEQUENCE</scope>
    <source>
        <strain evidence="1">CBHHK182m</strain>
    </source>
</reference>
<protein>
    <submittedName>
        <fullName evidence="1">Uncharacterized protein</fullName>
    </submittedName>
</protein>
<feature type="non-terminal residue" evidence="1">
    <location>
        <position position="130"/>
    </location>
</feature>
<accession>A0AAD7HAD2</accession>
<organism evidence="1 2">
    <name type="scientific">Mycena metata</name>
    <dbReference type="NCBI Taxonomy" id="1033252"/>
    <lineage>
        <taxon>Eukaryota</taxon>
        <taxon>Fungi</taxon>
        <taxon>Dikarya</taxon>
        <taxon>Basidiomycota</taxon>
        <taxon>Agaricomycotina</taxon>
        <taxon>Agaricomycetes</taxon>
        <taxon>Agaricomycetidae</taxon>
        <taxon>Agaricales</taxon>
        <taxon>Marasmiineae</taxon>
        <taxon>Mycenaceae</taxon>
        <taxon>Mycena</taxon>
    </lineage>
</organism>
<keyword evidence="2" id="KW-1185">Reference proteome</keyword>
<proteinExistence type="predicted"/>
<comment type="caution">
    <text evidence="1">The sequence shown here is derived from an EMBL/GenBank/DDBJ whole genome shotgun (WGS) entry which is preliminary data.</text>
</comment>
<name>A0AAD7HAD2_9AGAR</name>
<gene>
    <name evidence="1" type="ORF">B0H16DRAFT_1229668</name>
</gene>
<evidence type="ECO:0000313" key="1">
    <source>
        <dbReference type="EMBL" id="KAJ7716268.1"/>
    </source>
</evidence>
<dbReference type="EMBL" id="JARKIB010000294">
    <property type="protein sequence ID" value="KAJ7716268.1"/>
    <property type="molecule type" value="Genomic_DNA"/>
</dbReference>
<evidence type="ECO:0000313" key="2">
    <source>
        <dbReference type="Proteomes" id="UP001215598"/>
    </source>
</evidence>
<dbReference type="AlphaFoldDB" id="A0AAD7HAD2"/>
<dbReference type="Proteomes" id="UP001215598">
    <property type="component" value="Unassembled WGS sequence"/>
</dbReference>
<feature type="non-terminal residue" evidence="1">
    <location>
        <position position="1"/>
    </location>
</feature>
<sequence length="130" mass="14860">YGTPKGGGPFWTSLVDALVQFEWSHYHSEERGRLSAGAHRPDEFPQWMKEHRVYDDYTISAGFGAGLLAWWQELGPKTRWAGVEAGAPLPDDFRSQEAWPVWGRLDVSGRSRLLLFVLGLAWWGQTIWNE</sequence>